<evidence type="ECO:0000313" key="1">
    <source>
        <dbReference type="EMBL" id="ACU05065.1"/>
    </source>
</evidence>
<dbReference type="Proteomes" id="UP000000852">
    <property type="component" value="Chromosome"/>
</dbReference>
<organism evidence="1 2">
    <name type="scientific">Pedobacter heparinus (strain ATCC 13125 / DSM 2366 / CIP 104194 / JCM 7457 / NBRC 12017 / NCIMB 9290 / NRRL B-14731 / HIM 762-3)</name>
    <dbReference type="NCBI Taxonomy" id="485917"/>
    <lineage>
        <taxon>Bacteria</taxon>
        <taxon>Pseudomonadati</taxon>
        <taxon>Bacteroidota</taxon>
        <taxon>Sphingobacteriia</taxon>
        <taxon>Sphingobacteriales</taxon>
        <taxon>Sphingobacteriaceae</taxon>
        <taxon>Pedobacter</taxon>
    </lineage>
</organism>
<dbReference type="RefSeq" id="WP_015808675.1">
    <property type="nucleotide sequence ID" value="NC_013061.1"/>
</dbReference>
<gene>
    <name evidence="1" type="ordered locus">Phep_2867</name>
</gene>
<proteinExistence type="predicted"/>
<protein>
    <submittedName>
        <fullName evidence="1">Uncharacterized protein</fullName>
    </submittedName>
</protein>
<dbReference type="KEGG" id="phe:Phep_2867"/>
<evidence type="ECO:0000313" key="2">
    <source>
        <dbReference type="Proteomes" id="UP000000852"/>
    </source>
</evidence>
<accession>C6Y1S3</accession>
<reference evidence="1 2" key="1">
    <citation type="journal article" date="2009" name="Stand. Genomic Sci.">
        <title>Complete genome sequence of Pedobacter heparinus type strain (HIM 762-3).</title>
        <authorList>
            <person name="Han C."/>
            <person name="Spring S."/>
            <person name="Lapidus A."/>
            <person name="Del Rio T.G."/>
            <person name="Tice H."/>
            <person name="Copeland A."/>
            <person name="Cheng J.F."/>
            <person name="Lucas S."/>
            <person name="Chen F."/>
            <person name="Nolan M."/>
            <person name="Bruce D."/>
            <person name="Goodwin L."/>
            <person name="Pitluck S."/>
            <person name="Ivanova N."/>
            <person name="Mavromatis K."/>
            <person name="Mikhailova N."/>
            <person name="Pati A."/>
            <person name="Chen A."/>
            <person name="Palaniappan K."/>
            <person name="Land M."/>
            <person name="Hauser L."/>
            <person name="Chang Y.J."/>
            <person name="Jeffries C.C."/>
            <person name="Saunders E."/>
            <person name="Chertkov O."/>
            <person name="Brettin T."/>
            <person name="Goker M."/>
            <person name="Rohde M."/>
            <person name="Bristow J."/>
            <person name="Eisen J.A."/>
            <person name="Markowitz V."/>
            <person name="Hugenholtz P."/>
            <person name="Kyrpides N.C."/>
            <person name="Klenk H.P."/>
            <person name="Detter J.C."/>
        </authorList>
    </citation>
    <scope>NUCLEOTIDE SEQUENCE [LARGE SCALE GENOMIC DNA]</scope>
    <source>
        <strain evidence="2">ATCC 13125 / DSM 2366 / CIP 104194 / JCM 7457 / NBRC 12017 / NCIMB 9290 / NRRL B-14731 / HIM 762-3</strain>
    </source>
</reference>
<dbReference type="STRING" id="485917.Phep_2867"/>
<dbReference type="AlphaFoldDB" id="C6Y1S3"/>
<sequence>MEMLLRQQQELLDLMKAIDTKLDLPDPLPEEEVWLTKAAVMDMLCITKSTFFRRRKECTWVRKKIGRSWYYLKSSVLHEQRLKS</sequence>
<keyword evidence="2" id="KW-1185">Reference proteome</keyword>
<dbReference type="HOGENOM" id="CLU_2524565_0_0_10"/>
<dbReference type="EMBL" id="CP001681">
    <property type="protein sequence ID" value="ACU05065.1"/>
    <property type="molecule type" value="Genomic_DNA"/>
</dbReference>
<dbReference type="OrthoDB" id="773121at2"/>
<name>C6Y1S3_PEDHD</name>